<name>A0A6J6FET2_9ZZZZ</name>
<accession>A0A6J6FET2</accession>
<dbReference type="EMBL" id="CAEZXT010000061">
    <property type="protein sequence ID" value="CAB4702885.1"/>
    <property type="molecule type" value="Genomic_DNA"/>
</dbReference>
<dbReference type="AlphaFoldDB" id="A0A6J6FET2"/>
<evidence type="ECO:0000313" key="2">
    <source>
        <dbReference type="EMBL" id="CAB4670862.1"/>
    </source>
</evidence>
<reference evidence="1" key="1">
    <citation type="submission" date="2020-05" db="EMBL/GenBank/DDBJ databases">
        <authorList>
            <person name="Chiriac C."/>
            <person name="Salcher M."/>
            <person name="Ghai R."/>
            <person name="Kavagutti S V."/>
        </authorList>
    </citation>
    <scope>NUCLEOTIDE SEQUENCE</scope>
</reference>
<proteinExistence type="predicted"/>
<dbReference type="EMBL" id="CAEZWS010000064">
    <property type="protein sequence ID" value="CAB4670862.1"/>
    <property type="molecule type" value="Genomic_DNA"/>
</dbReference>
<protein>
    <submittedName>
        <fullName evidence="1">Unannotated protein</fullName>
    </submittedName>
</protein>
<evidence type="ECO:0000313" key="1">
    <source>
        <dbReference type="EMBL" id="CAB4587140.1"/>
    </source>
</evidence>
<evidence type="ECO:0000313" key="3">
    <source>
        <dbReference type="EMBL" id="CAB4702885.1"/>
    </source>
</evidence>
<organism evidence="1">
    <name type="scientific">freshwater metagenome</name>
    <dbReference type="NCBI Taxonomy" id="449393"/>
    <lineage>
        <taxon>unclassified sequences</taxon>
        <taxon>metagenomes</taxon>
        <taxon>ecological metagenomes</taxon>
    </lineage>
</organism>
<gene>
    <name evidence="1" type="ORF">UFOPK1773_00574</name>
    <name evidence="2" type="ORF">UFOPK2288_01030</name>
    <name evidence="3" type="ORF">UFOPK2589_00930</name>
</gene>
<sequence length="229" mass="24152">MNKRLLAALGTVILGAGVIAGIGTYVASAKNDSRVLAATPAGTMDTPQGNLPHYTLDIQAYPDSMFGGHGADGGAHPDWVSYGDITNFEVPAHSAITITVTNYDGGETLNNDYFGKIRGTIDGSATLNGNRITRVAPDHVGHTFTVHGIAGEQSEFFFSVPMQAVAEEDMPEEGYTKTPNVTVFTVITGDAGEYIWNCEYPCGDGTVAKFGNAMSSMGYMSGHFNVVNA</sequence>
<dbReference type="EMBL" id="CAEZUA010000027">
    <property type="protein sequence ID" value="CAB4587140.1"/>
    <property type="molecule type" value="Genomic_DNA"/>
</dbReference>